<dbReference type="InterPro" id="IPR011029">
    <property type="entry name" value="DEATH-like_dom_sf"/>
</dbReference>
<comment type="caution">
    <text evidence="1">The sequence shown here is derived from an EMBL/GenBank/DDBJ whole genome shotgun (WGS) entry which is preliminary data.</text>
</comment>
<dbReference type="PANTHER" id="PTHR16155">
    <property type="entry name" value="DED DOMAIN-CONTAINING PROTEIN"/>
    <property type="match status" value="1"/>
</dbReference>
<reference evidence="1" key="1">
    <citation type="journal article" date="2023" name="G3 (Bethesda)">
        <title>A reference genome for the long-term kleptoplast-retaining sea slug Elysia crispata morphotype clarki.</title>
        <authorList>
            <person name="Eastman K.E."/>
            <person name="Pendleton A.L."/>
            <person name="Shaikh M.A."/>
            <person name="Suttiyut T."/>
            <person name="Ogas R."/>
            <person name="Tomko P."/>
            <person name="Gavelis G."/>
            <person name="Widhalm J.R."/>
            <person name="Wisecaver J.H."/>
        </authorList>
    </citation>
    <scope>NUCLEOTIDE SEQUENCE</scope>
    <source>
        <strain evidence="1">ECLA1</strain>
    </source>
</reference>
<dbReference type="EMBL" id="JAWDGP010003386">
    <property type="protein sequence ID" value="KAK3774804.1"/>
    <property type="molecule type" value="Genomic_DNA"/>
</dbReference>
<organism evidence="1 2">
    <name type="scientific">Elysia crispata</name>
    <name type="common">lettuce slug</name>
    <dbReference type="NCBI Taxonomy" id="231223"/>
    <lineage>
        <taxon>Eukaryota</taxon>
        <taxon>Metazoa</taxon>
        <taxon>Spiralia</taxon>
        <taxon>Lophotrochozoa</taxon>
        <taxon>Mollusca</taxon>
        <taxon>Gastropoda</taxon>
        <taxon>Heterobranchia</taxon>
        <taxon>Euthyneura</taxon>
        <taxon>Panpulmonata</taxon>
        <taxon>Sacoglossa</taxon>
        <taxon>Placobranchoidea</taxon>
        <taxon>Plakobranchidae</taxon>
        <taxon>Elysia</taxon>
    </lineage>
</organism>
<sequence length="1697" mass="196332">MNVQEWECLQRNYQRLGEVEPGDIIPHLFQCGVLDSPSEKNYKTVYRLLEDLKKNTFPVFQYFLEALEGNGYDAVAKEIKSTVVSADLRVKPRGDPDLLEPDARKVLLSRFVVQKAAKISLDEIREELKQNNVFRDFSWKTEKLKDFLQSVFNGIEITHMRHREGGTRVRRTMVKNLCKVTDDEKPAEATALHPTMEQIEDFQQIKKVGDLSPVELKELLLPRMKEKGLPTEDLDILEQSCISGDVFLSLDEKDIQEILPNATFGIRRFLFRQVKQLSEPSVILENMENLREFDVPVSHLTVYRKGLCCDVSNFARDKTTRPLKLFYTIEESSNCEIPNLIASEVVPFASACLNQRRNGTIFFGINNTYTDLHKLGEIVGISLVKEEFSTNNPKESGASRKGNLTKQAIQNELNYYIQQSFLPSHLEIIKHTVRDAKFIPVIAKENPMSNLYVVEVDVNASSELLKKEKIPTILKLLPIHGKKSKMKDGIFTLSSDGKPRLLDAGARQNFERDHPGIVAQREQDEVDDHGQSHVNLRMKFLNLFTGGDESITDMMFYFLVLSPQAENLSKERSESNSLNIENLQFIKCLGPEIVFDFDPQGSERGIYSMLKTAETTRVLTTDNFDESKHSSEEIKEQGNSLAIENKITWFFCNGYAPMDILPLSPVDWIKKRKYCFQECLRLFISTFGKNRVTVLICLMSKDCDILIDASGEILAKLSDNWMVLAESEDVAKNWQRQMLHRNWVEEQDLYDRCVIGMPWADVNNTIQQAKKPTPSDICYIPTSNGVLIEVKEKKIKDWCHIDVLSAEFKPHEDIDYEMFSKNIEEKFYRGEQAQWANFYFERQVLVRDKHERLLHLVKEALKSPGRGKRNKVVTVNLIHQPMAGATTSAKQVLWVLRKLYRCCVVKTISEHTAQNLNELHKYNEKNPKPLLILIDNEDEDKLAQLLNDLEDQGQKTRNFDIDDTYEVYCVAIICRRRTSIGKYSRSNKDVCLVHELSRNELQWFKEKDLYLNQRFEEDKISFTNPKFLIAFNIMKKRFDSVYIEKTLSMFTDSVVEEREVKLLKIVSFLNLYDPFFTKISVSCLDDLLLDKEQKWGTKKTLLIRNQKWEACLSPEVKVLLNLSSENCNSKMNRTTVCIFNKVIAQGVFNRIMERTHQKVSEVLLELLDSSMFVQKKHDTESLISIVNNIVKTRLVGRIKSKFSQFVMDLSSSEGPRTAVNVLEQVFEMNNDPFTAQLIARFYMIELKSWDDAEFYAERARSKVPTNTYLWDTNAQVYQCQLQDEISDTTKSVTRNVIQHWISLSIKSLDIFRKIEEINDQKCEEYEPLLSCYFGELRAIELILQGISNFSSSSSLHKFLVEPDFIPEELAFLTHEERTYLKSLQAISDEAFTRLNDESVQMKKTVDFTLDTHNSDYDHRALGKLSSSLENFFGQNNIAMKSPEKEFYNYSLAKKHGGTHLNELLNLREKKTFFGLNKIYELMRENLKHETADRFNYLLGAVGSCTVLLLENMCPPDLDFNTLLSWCQSLVESNKKRPRGRCYLEPYLYYIMYNFPTEERKKLNICSSCELKSIIKAGTEAFMANNPNYAGRRFRKRRVTTMFFLGTKSPLHDIVHQDMLKGMENQPIEDKWSLPELAETLRQLRGTLLEGGDKVRFSSFEIQTAYRIENTSMWQKPVNFYVGFSWAGPLAYGVKSSD</sequence>
<dbReference type="GO" id="GO:0005737">
    <property type="term" value="C:cytoplasm"/>
    <property type="evidence" value="ECO:0007669"/>
    <property type="project" value="TreeGrafter"/>
</dbReference>
<accession>A0AAE0ZSI5</accession>
<evidence type="ECO:0000313" key="1">
    <source>
        <dbReference type="EMBL" id="KAK3774804.1"/>
    </source>
</evidence>
<keyword evidence="2" id="KW-1185">Reference proteome</keyword>
<name>A0AAE0ZSI5_9GAST</name>
<dbReference type="CDD" id="cd01671">
    <property type="entry name" value="CARD"/>
    <property type="match status" value="1"/>
</dbReference>
<gene>
    <name evidence="1" type="ORF">RRG08_034893</name>
</gene>
<dbReference type="PANTHER" id="PTHR16155:SF19">
    <property type="entry name" value="DED DOMAIN-CONTAINING PROTEIN"/>
    <property type="match status" value="1"/>
</dbReference>
<evidence type="ECO:0008006" key="3">
    <source>
        <dbReference type="Google" id="ProtNLM"/>
    </source>
</evidence>
<dbReference type="Gene3D" id="1.10.533.10">
    <property type="entry name" value="Death Domain, Fas"/>
    <property type="match status" value="1"/>
</dbReference>
<dbReference type="Proteomes" id="UP001283361">
    <property type="component" value="Unassembled WGS sequence"/>
</dbReference>
<protein>
    <recommendedName>
        <fullName evidence="3">Sterile alpha motif domain-containing protein 9-like</fullName>
    </recommendedName>
</protein>
<proteinExistence type="predicted"/>
<evidence type="ECO:0000313" key="2">
    <source>
        <dbReference type="Proteomes" id="UP001283361"/>
    </source>
</evidence>